<dbReference type="InterPro" id="IPR001155">
    <property type="entry name" value="OxRdtase_FMN_N"/>
</dbReference>
<evidence type="ECO:0000256" key="2">
    <source>
        <dbReference type="ARBA" id="ARBA00023002"/>
    </source>
</evidence>
<feature type="domain" description="NADH:flavin oxidoreductase/NADH oxidase N-terminal" evidence="3">
    <location>
        <begin position="8"/>
        <end position="334"/>
    </location>
</feature>
<gene>
    <name evidence="4" type="ORF">SAMN05660328_10762</name>
</gene>
<dbReference type="CDD" id="cd04735">
    <property type="entry name" value="OYE_like_4_FMN"/>
    <property type="match status" value="1"/>
</dbReference>
<sequence length="380" mass="43243">MKAKYKPLFVPYELNNGVILKNRLVVAPLTIYDSGANGELTDSARRFWKNRFEGFGMYIMPFTNVHPSGIGFESPNAYDESHLDTLKEYAEIAHEQGAKSIVQLAHAGIRANKAMTKGYDVIAPTADLLNGARELTSDEVEELVASFAYAAELALRAGHDGVEIHGANGWLIQQFFSANYNQRKDYWGGSLERRLHFPLAIVDAIDAVRRKYKRPDFIIGYRFSPEEPGEQGLTMQETFALVDELLKKPLQYLHVSLWDFYKHARRGADISKTRMQLLHERIAGKVPLIGVGNLYTADDMIKAYQTGYADLLAVGKSILLNPNLIELIQSNRESEIETEFDWERFENYRYTPAMLKGTMQGLDFYPPSKQYGVRYITEEY</sequence>
<dbReference type="Pfam" id="PF00724">
    <property type="entry name" value="Oxidored_FMN"/>
    <property type="match status" value="1"/>
</dbReference>
<dbReference type="InterPro" id="IPR051799">
    <property type="entry name" value="NADH_flavin_oxidoreductase"/>
</dbReference>
<dbReference type="GO" id="GO:0016491">
    <property type="term" value="F:oxidoreductase activity"/>
    <property type="evidence" value="ECO:0007669"/>
    <property type="project" value="UniProtKB-KW"/>
</dbReference>
<dbReference type="SUPFAM" id="SSF51395">
    <property type="entry name" value="FMN-linked oxidoreductases"/>
    <property type="match status" value="1"/>
</dbReference>
<dbReference type="InterPro" id="IPR013785">
    <property type="entry name" value="Aldolase_TIM"/>
</dbReference>
<dbReference type="PANTHER" id="PTHR43656:SF2">
    <property type="entry name" value="BINDING OXIDOREDUCTASE, PUTATIVE (AFU_ORTHOLOGUE AFUA_2G08260)-RELATED"/>
    <property type="match status" value="1"/>
</dbReference>
<proteinExistence type="predicted"/>
<evidence type="ECO:0000313" key="4">
    <source>
        <dbReference type="EMBL" id="SFU78931.1"/>
    </source>
</evidence>
<keyword evidence="1" id="KW-0285">Flavoprotein</keyword>
<dbReference type="GO" id="GO:0010181">
    <property type="term" value="F:FMN binding"/>
    <property type="evidence" value="ECO:0007669"/>
    <property type="project" value="InterPro"/>
</dbReference>
<dbReference type="EMBL" id="FPBN01000007">
    <property type="protein sequence ID" value="SFU78931.1"/>
    <property type="molecule type" value="Genomic_DNA"/>
</dbReference>
<keyword evidence="2" id="KW-0560">Oxidoreductase</keyword>
<evidence type="ECO:0000313" key="5">
    <source>
        <dbReference type="Proteomes" id="UP000183629"/>
    </source>
</evidence>
<protein>
    <submittedName>
        <fullName evidence="4">2,4-dienoyl-CoA reductase</fullName>
    </submittedName>
</protein>
<dbReference type="PANTHER" id="PTHR43656">
    <property type="entry name" value="BINDING OXIDOREDUCTASE, PUTATIVE (AFU_ORTHOLOGUE AFUA_2G08260)-RELATED"/>
    <property type="match status" value="1"/>
</dbReference>
<dbReference type="RefSeq" id="WP_074658163.1">
    <property type="nucleotide sequence ID" value="NZ_FOLZ01000002.1"/>
</dbReference>
<reference evidence="5" key="1">
    <citation type="submission" date="2016-10" db="EMBL/GenBank/DDBJ databases">
        <authorList>
            <person name="Varghese N."/>
            <person name="Submissions S."/>
        </authorList>
    </citation>
    <scope>NUCLEOTIDE SEQUENCE [LARGE SCALE GENOMIC DNA]</scope>
    <source>
        <strain evidence="5">LMG 15572</strain>
    </source>
</reference>
<dbReference type="Proteomes" id="UP000183629">
    <property type="component" value="Unassembled WGS sequence"/>
</dbReference>
<keyword evidence="5" id="KW-1185">Reference proteome</keyword>
<name>A0A1I7J1H8_9STRE</name>
<evidence type="ECO:0000259" key="3">
    <source>
        <dbReference type="Pfam" id="PF00724"/>
    </source>
</evidence>
<evidence type="ECO:0000256" key="1">
    <source>
        <dbReference type="ARBA" id="ARBA00022630"/>
    </source>
</evidence>
<dbReference type="Gene3D" id="3.20.20.70">
    <property type="entry name" value="Aldolase class I"/>
    <property type="match status" value="1"/>
</dbReference>
<accession>A0A1I7J1H8</accession>
<dbReference type="AlphaFoldDB" id="A0A1I7J1H8"/>
<organism evidence="4 5">
    <name type="scientific">Streptococcus gallolyticus</name>
    <dbReference type="NCBI Taxonomy" id="315405"/>
    <lineage>
        <taxon>Bacteria</taxon>
        <taxon>Bacillati</taxon>
        <taxon>Bacillota</taxon>
        <taxon>Bacilli</taxon>
        <taxon>Lactobacillales</taxon>
        <taxon>Streptococcaceae</taxon>
        <taxon>Streptococcus</taxon>
    </lineage>
</organism>